<evidence type="ECO:0000313" key="2">
    <source>
        <dbReference type="EMBL" id="SBP52326.1"/>
    </source>
</evidence>
<gene>
    <name evidence="2" type="primary">CR354426.1</name>
</gene>
<organism evidence="2">
    <name type="scientific">Nothobranchius furzeri</name>
    <name type="common">Turquoise killifish</name>
    <dbReference type="NCBI Taxonomy" id="105023"/>
    <lineage>
        <taxon>Eukaryota</taxon>
        <taxon>Metazoa</taxon>
        <taxon>Chordata</taxon>
        <taxon>Craniata</taxon>
        <taxon>Vertebrata</taxon>
        <taxon>Euteleostomi</taxon>
        <taxon>Actinopterygii</taxon>
        <taxon>Neopterygii</taxon>
        <taxon>Teleostei</taxon>
        <taxon>Neoteleostei</taxon>
        <taxon>Acanthomorphata</taxon>
        <taxon>Ovalentaria</taxon>
        <taxon>Atherinomorphae</taxon>
        <taxon>Cyprinodontiformes</taxon>
        <taxon>Nothobranchiidae</taxon>
        <taxon>Nothobranchius</taxon>
    </lineage>
</organism>
<reference evidence="2" key="1">
    <citation type="submission" date="2016-05" db="EMBL/GenBank/DDBJ databases">
        <authorList>
            <person name="Lavstsen T."/>
            <person name="Jespersen J.S."/>
        </authorList>
    </citation>
    <scope>NUCLEOTIDE SEQUENCE</scope>
    <source>
        <tissue evidence="2">Brain</tissue>
    </source>
</reference>
<dbReference type="EMBL" id="HADY01013841">
    <property type="protein sequence ID" value="SBP52326.1"/>
    <property type="molecule type" value="Transcribed_RNA"/>
</dbReference>
<dbReference type="AlphaFoldDB" id="A0A1A8ACU6"/>
<name>A0A1A8ACU6_NOTFU</name>
<dbReference type="Gene3D" id="1.20.5.340">
    <property type="match status" value="1"/>
</dbReference>
<proteinExistence type="predicted"/>
<reference evidence="2" key="2">
    <citation type="submission" date="2016-06" db="EMBL/GenBank/DDBJ databases">
        <title>The genome of a short-lived fish provides insights into sex chromosome evolution and the genetic control of aging.</title>
        <authorList>
            <person name="Reichwald K."/>
            <person name="Felder M."/>
            <person name="Petzold A."/>
            <person name="Koch P."/>
            <person name="Groth M."/>
            <person name="Platzer M."/>
        </authorList>
    </citation>
    <scope>NUCLEOTIDE SEQUENCE</scope>
    <source>
        <tissue evidence="2">Brain</tissue>
    </source>
</reference>
<accession>A0A1A8ACU6</accession>
<feature type="coiled-coil region" evidence="1">
    <location>
        <begin position="113"/>
        <end position="147"/>
    </location>
</feature>
<protein>
    <submittedName>
        <fullName evidence="2">Uncharacterized protein</fullName>
    </submittedName>
</protein>
<evidence type="ECO:0000256" key="1">
    <source>
        <dbReference type="SAM" id="Coils"/>
    </source>
</evidence>
<sequence length="213" mass="24070">MSSQNDKIQDLAPAADDHDYCLSVMELEGGGGGKRNLEEINDLLLLTPSKGDHPRKIARPSPTASHILVAIQALHVRFDKQDDKMADINNKLSENASLIASLAESIEFNATEVRDCKHKITGLEKEASTLRREVDDLKKKARERDRAYTEMEYGRSPKRLRFVRVKKSVLTKEDRMEREKVWPKILQARNAGEKAYYRGAVGYINGRHVLADG</sequence>
<keyword evidence="1" id="KW-0175">Coiled coil</keyword>